<feature type="region of interest" description="Disordered" evidence="1">
    <location>
        <begin position="1"/>
        <end position="32"/>
    </location>
</feature>
<feature type="compositionally biased region" description="Basic and acidic residues" evidence="1">
    <location>
        <begin position="194"/>
        <end position="221"/>
    </location>
</feature>
<evidence type="ECO:0000313" key="2">
    <source>
        <dbReference type="EMBL" id="TWU33437.1"/>
    </source>
</evidence>
<sequence>MRNEADLADQSADEGEPWRDRPPTEAETNRFLAESVRDRSAASYLFAVTRRVLGEPFSAEVMRVYVDSTLADAKVSDDPLERMLLEQAVLANHQLGRLYAEAATATKVEEIELYNAAATRLLAEFRRLALAIKQYREPSLARNFQFVKQQNVAQNQQIAYVDGQPYSAEKNNTTGPKKKRADSEQGSNPLGIENVREKSAFAESKASRSREGKPEEARAFV</sequence>
<proteinExistence type="predicted"/>
<dbReference type="EMBL" id="SJPY01000014">
    <property type="protein sequence ID" value="TWU33437.1"/>
    <property type="molecule type" value="Genomic_DNA"/>
</dbReference>
<keyword evidence="3" id="KW-1185">Reference proteome</keyword>
<evidence type="ECO:0000256" key="1">
    <source>
        <dbReference type="SAM" id="MobiDB-lite"/>
    </source>
</evidence>
<dbReference type="Proteomes" id="UP000315471">
    <property type="component" value="Unassembled WGS sequence"/>
</dbReference>
<comment type="caution">
    <text evidence="2">The sequence shown here is derived from an EMBL/GenBank/DDBJ whole genome shotgun (WGS) entry which is preliminary data.</text>
</comment>
<dbReference type="RefSeq" id="WP_146602801.1">
    <property type="nucleotide sequence ID" value="NZ_SJPY01000014.1"/>
</dbReference>
<feature type="region of interest" description="Disordered" evidence="1">
    <location>
        <begin position="163"/>
        <end position="221"/>
    </location>
</feature>
<protein>
    <submittedName>
        <fullName evidence="2">Uncharacterized protein</fullName>
    </submittedName>
</protein>
<reference evidence="2 3" key="1">
    <citation type="submission" date="2019-02" db="EMBL/GenBank/DDBJ databases">
        <title>Deep-cultivation of Planctomycetes and their phenomic and genomic characterization uncovers novel biology.</title>
        <authorList>
            <person name="Wiegand S."/>
            <person name="Jogler M."/>
            <person name="Boedeker C."/>
            <person name="Pinto D."/>
            <person name="Vollmers J."/>
            <person name="Rivas-Marin E."/>
            <person name="Kohn T."/>
            <person name="Peeters S.H."/>
            <person name="Heuer A."/>
            <person name="Rast P."/>
            <person name="Oberbeckmann S."/>
            <person name="Bunk B."/>
            <person name="Jeske O."/>
            <person name="Meyerdierks A."/>
            <person name="Storesund J.E."/>
            <person name="Kallscheuer N."/>
            <person name="Luecker S."/>
            <person name="Lage O.M."/>
            <person name="Pohl T."/>
            <person name="Merkel B.J."/>
            <person name="Hornburger P."/>
            <person name="Mueller R.-W."/>
            <person name="Bruemmer F."/>
            <person name="Labrenz M."/>
            <person name="Spormann A.M."/>
            <person name="Op Den Camp H."/>
            <person name="Overmann J."/>
            <person name="Amann R."/>
            <person name="Jetten M.S.M."/>
            <person name="Mascher T."/>
            <person name="Medema M.H."/>
            <person name="Devos D.P."/>
            <person name="Kaster A.-K."/>
            <person name="Ovreas L."/>
            <person name="Rohde M."/>
            <person name="Galperin M.Y."/>
            <person name="Jogler C."/>
        </authorList>
    </citation>
    <scope>NUCLEOTIDE SEQUENCE [LARGE SCALE GENOMIC DNA]</scope>
    <source>
        <strain evidence="2 3">Q31b</strain>
    </source>
</reference>
<feature type="compositionally biased region" description="Basic and acidic residues" evidence="1">
    <location>
        <begin position="16"/>
        <end position="28"/>
    </location>
</feature>
<name>A0A5C6DCD7_9BACT</name>
<accession>A0A5C6DCD7</accession>
<organism evidence="2 3">
    <name type="scientific">Novipirellula aureliae</name>
    <dbReference type="NCBI Taxonomy" id="2527966"/>
    <lineage>
        <taxon>Bacteria</taxon>
        <taxon>Pseudomonadati</taxon>
        <taxon>Planctomycetota</taxon>
        <taxon>Planctomycetia</taxon>
        <taxon>Pirellulales</taxon>
        <taxon>Pirellulaceae</taxon>
        <taxon>Novipirellula</taxon>
    </lineage>
</organism>
<dbReference type="AlphaFoldDB" id="A0A5C6DCD7"/>
<gene>
    <name evidence="2" type="ORF">Q31b_57540</name>
</gene>
<evidence type="ECO:0000313" key="3">
    <source>
        <dbReference type="Proteomes" id="UP000315471"/>
    </source>
</evidence>